<keyword evidence="1" id="KW-0805">Transcription regulation</keyword>
<dbReference type="GeneID" id="93280883"/>
<dbReference type="Gene3D" id="1.10.10.60">
    <property type="entry name" value="Homeodomain-like"/>
    <property type="match status" value="2"/>
</dbReference>
<keyword evidence="3" id="KW-0804">Transcription</keyword>
<dbReference type="Pfam" id="PF07883">
    <property type="entry name" value="Cupin_2"/>
    <property type="match status" value="1"/>
</dbReference>
<dbReference type="InterPro" id="IPR020449">
    <property type="entry name" value="Tscrpt_reg_AraC-type_HTH"/>
</dbReference>
<accession>A0A1I0G562</accession>
<evidence type="ECO:0000256" key="2">
    <source>
        <dbReference type="ARBA" id="ARBA00023125"/>
    </source>
</evidence>
<dbReference type="InterPro" id="IPR013096">
    <property type="entry name" value="Cupin_2"/>
</dbReference>
<protein>
    <submittedName>
        <fullName evidence="5">AraC-type DNA-binding protein</fullName>
    </submittedName>
</protein>
<dbReference type="SUPFAM" id="SSF51215">
    <property type="entry name" value="Regulatory protein AraC"/>
    <property type="match status" value="1"/>
</dbReference>
<evidence type="ECO:0000256" key="1">
    <source>
        <dbReference type="ARBA" id="ARBA00023015"/>
    </source>
</evidence>
<dbReference type="PRINTS" id="PR00032">
    <property type="entry name" value="HTHARAC"/>
</dbReference>
<reference evidence="6" key="1">
    <citation type="submission" date="2016-10" db="EMBL/GenBank/DDBJ databases">
        <authorList>
            <person name="Varghese N."/>
            <person name="Submissions S."/>
        </authorList>
    </citation>
    <scope>NUCLEOTIDE SEQUENCE [LARGE SCALE GENOMIC DNA]</scope>
    <source>
        <strain evidence="6">NLAE-zl-G277</strain>
    </source>
</reference>
<gene>
    <name evidence="5" type="ORF">SAMN05216313_110133</name>
</gene>
<organism evidence="5 6">
    <name type="scientific">Enterocloster lavalensis</name>
    <dbReference type="NCBI Taxonomy" id="460384"/>
    <lineage>
        <taxon>Bacteria</taxon>
        <taxon>Bacillati</taxon>
        <taxon>Bacillota</taxon>
        <taxon>Clostridia</taxon>
        <taxon>Lachnospirales</taxon>
        <taxon>Lachnospiraceae</taxon>
        <taxon>Enterocloster</taxon>
    </lineage>
</organism>
<sequence length="296" mass="35247">MKKSLSINFTTRQYMQSGDFELFYYNDVNLDKVSTHQHDYYEFYFFLEGNVTYEIADKCYVLEYGDYLLIPPGLPHRPVFGDHEGSYRRFVLWISQSFYRRLRSHDQDMTYAVDYAQGHQTYRFHTDYITAQDILGRLTDMVEELSGGRPFSRQAAPLAVMSFLVHINRILYDSLHQKSAVYENVLYLNICDYVNRHLDEDLSLDTLAAFFYVSKYHIAHIFKDNMGIPLHQYILKKRLQASKNAILSDQPISRVFQQYGFRDYTSFFRAFKKEYGVSPKEFREQHRLPEQQDFTI</sequence>
<dbReference type="RefSeq" id="WP_092363666.1">
    <property type="nucleotide sequence ID" value="NZ_CABJCG010000003.1"/>
</dbReference>
<dbReference type="InterPro" id="IPR037923">
    <property type="entry name" value="HTH-like"/>
</dbReference>
<feature type="domain" description="HTH araC/xylS-type" evidence="4">
    <location>
        <begin position="188"/>
        <end position="285"/>
    </location>
</feature>
<keyword evidence="6" id="KW-1185">Reference proteome</keyword>
<evidence type="ECO:0000313" key="6">
    <source>
        <dbReference type="Proteomes" id="UP000198508"/>
    </source>
</evidence>
<dbReference type="InterPro" id="IPR014710">
    <property type="entry name" value="RmlC-like_jellyroll"/>
</dbReference>
<proteinExistence type="predicted"/>
<dbReference type="SUPFAM" id="SSF46689">
    <property type="entry name" value="Homeodomain-like"/>
    <property type="match status" value="2"/>
</dbReference>
<dbReference type="InterPro" id="IPR009057">
    <property type="entry name" value="Homeodomain-like_sf"/>
</dbReference>
<dbReference type="Proteomes" id="UP000198508">
    <property type="component" value="Unassembled WGS sequence"/>
</dbReference>
<dbReference type="SMART" id="SM00342">
    <property type="entry name" value="HTH_ARAC"/>
    <property type="match status" value="1"/>
</dbReference>
<dbReference type="InterPro" id="IPR018060">
    <property type="entry name" value="HTH_AraC"/>
</dbReference>
<dbReference type="Pfam" id="PF12833">
    <property type="entry name" value="HTH_18"/>
    <property type="match status" value="1"/>
</dbReference>
<evidence type="ECO:0000259" key="4">
    <source>
        <dbReference type="PROSITE" id="PS01124"/>
    </source>
</evidence>
<dbReference type="Gene3D" id="2.60.120.10">
    <property type="entry name" value="Jelly Rolls"/>
    <property type="match status" value="1"/>
</dbReference>
<dbReference type="GO" id="GO:0043565">
    <property type="term" value="F:sequence-specific DNA binding"/>
    <property type="evidence" value="ECO:0007669"/>
    <property type="project" value="InterPro"/>
</dbReference>
<evidence type="ECO:0000256" key="3">
    <source>
        <dbReference type="ARBA" id="ARBA00023163"/>
    </source>
</evidence>
<name>A0A1I0G562_9FIRM</name>
<dbReference type="GO" id="GO:0003700">
    <property type="term" value="F:DNA-binding transcription factor activity"/>
    <property type="evidence" value="ECO:0007669"/>
    <property type="project" value="InterPro"/>
</dbReference>
<dbReference type="AlphaFoldDB" id="A0A1I0G562"/>
<evidence type="ECO:0000313" key="5">
    <source>
        <dbReference type="EMBL" id="SET65895.1"/>
    </source>
</evidence>
<dbReference type="STRING" id="460384.SAMN05216313_110133"/>
<dbReference type="PANTHER" id="PTHR43280">
    <property type="entry name" value="ARAC-FAMILY TRANSCRIPTIONAL REGULATOR"/>
    <property type="match status" value="1"/>
</dbReference>
<dbReference type="PANTHER" id="PTHR43280:SF34">
    <property type="entry name" value="ARAC-FAMILY TRANSCRIPTIONAL REGULATOR"/>
    <property type="match status" value="1"/>
</dbReference>
<dbReference type="EMBL" id="FOIM01000010">
    <property type="protein sequence ID" value="SET65895.1"/>
    <property type="molecule type" value="Genomic_DNA"/>
</dbReference>
<dbReference type="PROSITE" id="PS01124">
    <property type="entry name" value="HTH_ARAC_FAMILY_2"/>
    <property type="match status" value="1"/>
</dbReference>
<keyword evidence="2 5" id="KW-0238">DNA-binding</keyword>